<keyword evidence="2" id="KW-0472">Membrane</keyword>
<keyword evidence="2" id="KW-0812">Transmembrane</keyword>
<dbReference type="AlphaFoldDB" id="A0A8R2FE94"/>
<sequence>MTFYNYNFLCVQSFTLEFGVAVLTAFFTILTLLIVVFNVSELSSMLSGNPIVLVTIFLLLFTWFMAIAGANMRSRTLIASSIFIWSIFLIVWLVLSLYFKILMQNTDFCVSHETRCAPSMWLIGSGGGGGIVVNDTEAPEDDDSSANATEQEGEDDDQRLWTIIDLPEITSKTFHPVRTDVILQATPVAATSAANTVISNQTTAMMIGVNNGCGCERHPRTTTESPPSDLITRVIKYRKNMAMYRQTAEAAIRRKKKEGKKNKEVWEFDNGESDPGKATTKDDSEGEDGGKDEEEEKEEHPATATADPIEYLTMAIFLLLFLYALYVLLSYHDELKYMRYCKCTFLT</sequence>
<feature type="transmembrane region" description="Helical" evidence="2">
    <location>
        <begin position="20"/>
        <end position="39"/>
    </location>
</feature>
<dbReference type="Proteomes" id="UP000007819">
    <property type="component" value="Chromosome X"/>
</dbReference>
<feature type="region of interest" description="Disordered" evidence="1">
    <location>
        <begin position="133"/>
        <end position="157"/>
    </location>
</feature>
<accession>A0A8R2FE94</accession>
<evidence type="ECO:0000256" key="1">
    <source>
        <dbReference type="SAM" id="MobiDB-lite"/>
    </source>
</evidence>
<dbReference type="KEGG" id="api:100573591"/>
<evidence type="ECO:0000313" key="4">
    <source>
        <dbReference type="Proteomes" id="UP000007819"/>
    </source>
</evidence>
<feature type="transmembrane region" description="Helical" evidence="2">
    <location>
        <begin position="311"/>
        <end position="329"/>
    </location>
</feature>
<organism evidence="3 4">
    <name type="scientific">Acyrthosiphon pisum</name>
    <name type="common">Pea aphid</name>
    <dbReference type="NCBI Taxonomy" id="7029"/>
    <lineage>
        <taxon>Eukaryota</taxon>
        <taxon>Metazoa</taxon>
        <taxon>Ecdysozoa</taxon>
        <taxon>Arthropoda</taxon>
        <taxon>Hexapoda</taxon>
        <taxon>Insecta</taxon>
        <taxon>Pterygota</taxon>
        <taxon>Neoptera</taxon>
        <taxon>Paraneoptera</taxon>
        <taxon>Hemiptera</taxon>
        <taxon>Sternorrhyncha</taxon>
        <taxon>Aphidomorpha</taxon>
        <taxon>Aphidoidea</taxon>
        <taxon>Aphididae</taxon>
        <taxon>Macrosiphini</taxon>
        <taxon>Acyrthosiphon</taxon>
    </lineage>
</organism>
<dbReference type="OrthoDB" id="6627838at2759"/>
<protein>
    <submittedName>
        <fullName evidence="3">Uncharacterized protein</fullName>
    </submittedName>
</protein>
<feature type="transmembrane region" description="Helical" evidence="2">
    <location>
        <begin position="77"/>
        <end position="99"/>
    </location>
</feature>
<dbReference type="GeneID" id="100573591"/>
<name>A0A8R2FE94_ACYPI</name>
<reference evidence="4" key="1">
    <citation type="submission" date="2010-06" db="EMBL/GenBank/DDBJ databases">
        <authorList>
            <person name="Jiang H."/>
            <person name="Abraham K."/>
            <person name="Ali S."/>
            <person name="Alsbrooks S.L."/>
            <person name="Anim B.N."/>
            <person name="Anosike U.S."/>
            <person name="Attaway T."/>
            <person name="Bandaranaike D.P."/>
            <person name="Battles P.K."/>
            <person name="Bell S.N."/>
            <person name="Bell A.V."/>
            <person name="Beltran B."/>
            <person name="Bickham C."/>
            <person name="Bustamante Y."/>
            <person name="Caleb T."/>
            <person name="Canada A."/>
            <person name="Cardenas V."/>
            <person name="Carter K."/>
            <person name="Chacko J."/>
            <person name="Chandrabose M.N."/>
            <person name="Chavez D."/>
            <person name="Chavez A."/>
            <person name="Chen L."/>
            <person name="Chu H.-S."/>
            <person name="Claassen K.J."/>
            <person name="Cockrell R."/>
            <person name="Collins M."/>
            <person name="Cooper J.A."/>
            <person name="Cree A."/>
            <person name="Curry S.M."/>
            <person name="Da Y."/>
            <person name="Dao M.D."/>
            <person name="Das B."/>
            <person name="Davila M.-L."/>
            <person name="Davy-Carroll L."/>
            <person name="Denson S."/>
            <person name="Dinh H."/>
            <person name="Ebong V.E."/>
            <person name="Edwards J.R."/>
            <person name="Egan A."/>
            <person name="El-Daye J."/>
            <person name="Escobedo L."/>
            <person name="Fernandez S."/>
            <person name="Fernando P.R."/>
            <person name="Flagg N."/>
            <person name="Forbes L.D."/>
            <person name="Fowler R.G."/>
            <person name="Fu Q."/>
            <person name="Gabisi R.A."/>
            <person name="Ganer J."/>
            <person name="Garbino Pronczuk A."/>
            <person name="Garcia R.M."/>
            <person name="Garner T."/>
            <person name="Garrett T.E."/>
            <person name="Gonzalez D.A."/>
            <person name="Hamid H."/>
            <person name="Hawkins E.S."/>
            <person name="Hirani K."/>
            <person name="Hogues M.E."/>
            <person name="Hollins B."/>
            <person name="Hsiao C.-H."/>
            <person name="Jabil R."/>
            <person name="James M.L."/>
            <person name="Jhangiani S.N."/>
            <person name="Johnson B."/>
            <person name="Johnson Q."/>
            <person name="Joshi V."/>
            <person name="Kalu J.B."/>
            <person name="Kam C."/>
            <person name="Kashfia A."/>
            <person name="Keebler J."/>
            <person name="Kisamo H."/>
            <person name="Kovar C.L."/>
            <person name="Lago L.A."/>
            <person name="Lai C.-Y."/>
            <person name="Laidlaw J."/>
            <person name="Lara F."/>
            <person name="Le T.-K."/>
            <person name="Lee S.L."/>
            <person name="Legall F.H."/>
            <person name="Lemon S.J."/>
            <person name="Lewis L.R."/>
            <person name="Li B."/>
            <person name="Liu Y."/>
            <person name="Liu Y.-S."/>
            <person name="Lopez J."/>
            <person name="Lozado R.J."/>
            <person name="Lu J."/>
            <person name="Madu R.C."/>
            <person name="Maheshwari M."/>
            <person name="Maheshwari R."/>
            <person name="Malloy K."/>
            <person name="Martinez E."/>
            <person name="Mathew T."/>
            <person name="Mercado I.C."/>
            <person name="Mercado C."/>
            <person name="Meyer B."/>
            <person name="Montgomery K."/>
            <person name="Morgan M.B."/>
            <person name="Munidasa M."/>
            <person name="Nazareth L.V."/>
            <person name="Nelson J."/>
            <person name="Ng B.M."/>
            <person name="Nguyen N.B."/>
            <person name="Nguyen P.Q."/>
            <person name="Nguyen T."/>
            <person name="Obregon M."/>
            <person name="Okwuonu G.O."/>
            <person name="Onwere C.G."/>
            <person name="Orozco G."/>
            <person name="Parra A."/>
            <person name="Patel S."/>
            <person name="Patil S."/>
            <person name="Perez A."/>
            <person name="Perez Y."/>
            <person name="Pham C."/>
            <person name="Primus E.L."/>
            <person name="Pu L.-L."/>
            <person name="Puazo M."/>
            <person name="Qin X."/>
            <person name="Quiroz J.B."/>
            <person name="Reese J."/>
            <person name="Richards S."/>
            <person name="Rives C.M."/>
            <person name="Robberts R."/>
            <person name="Ruiz S.J."/>
            <person name="Ruiz M.J."/>
            <person name="Santibanez J."/>
            <person name="Schneider B.W."/>
            <person name="Sisson I."/>
            <person name="Smith M."/>
            <person name="Sodergren E."/>
            <person name="Song X.-Z."/>
            <person name="Song B.B."/>
            <person name="Summersgill H."/>
            <person name="Thelus R."/>
            <person name="Thornton R.D."/>
            <person name="Trejos Z.Y."/>
            <person name="Usmani K."/>
            <person name="Vattathil S."/>
            <person name="Villasana D."/>
            <person name="Walker D.L."/>
            <person name="Wang S."/>
            <person name="Wang K."/>
            <person name="White C.S."/>
            <person name="Williams A.C."/>
            <person name="Williamson J."/>
            <person name="Wilson K."/>
            <person name="Woghiren I.O."/>
            <person name="Woodworth J.R."/>
            <person name="Worley K.C."/>
            <person name="Wright R.A."/>
            <person name="Wu W."/>
            <person name="Young L."/>
            <person name="Zhang L."/>
            <person name="Zhang J."/>
            <person name="Zhu Y."/>
            <person name="Muzny D.M."/>
            <person name="Weinstock G."/>
            <person name="Gibbs R.A."/>
        </authorList>
    </citation>
    <scope>NUCLEOTIDE SEQUENCE [LARGE SCALE GENOMIC DNA]</scope>
    <source>
        <strain evidence="4">LSR1</strain>
    </source>
</reference>
<proteinExistence type="predicted"/>
<feature type="region of interest" description="Disordered" evidence="1">
    <location>
        <begin position="261"/>
        <end position="304"/>
    </location>
</feature>
<keyword evidence="4" id="KW-1185">Reference proteome</keyword>
<dbReference type="RefSeq" id="XP_008189856.1">
    <property type="nucleotide sequence ID" value="XM_008191634.2"/>
</dbReference>
<evidence type="ECO:0000313" key="3">
    <source>
        <dbReference type="EnsemblMetazoa" id="XP_008189856.1"/>
    </source>
</evidence>
<evidence type="ECO:0000256" key="2">
    <source>
        <dbReference type="SAM" id="Phobius"/>
    </source>
</evidence>
<feature type="compositionally biased region" description="Acidic residues" evidence="1">
    <location>
        <begin position="284"/>
        <end position="297"/>
    </location>
</feature>
<reference evidence="3" key="2">
    <citation type="submission" date="2022-06" db="UniProtKB">
        <authorList>
            <consortium name="EnsemblMetazoa"/>
        </authorList>
    </citation>
    <scope>IDENTIFICATION</scope>
</reference>
<keyword evidence="2" id="KW-1133">Transmembrane helix</keyword>
<feature type="transmembrane region" description="Helical" evidence="2">
    <location>
        <begin position="51"/>
        <end position="70"/>
    </location>
</feature>
<dbReference type="EnsemblMetazoa" id="XM_008191634.3">
    <property type="protein sequence ID" value="XP_008189856.1"/>
    <property type="gene ID" value="LOC100573591"/>
</dbReference>